<gene>
    <name evidence="1" type="ORF">JR050_12405</name>
</gene>
<organism evidence="1 2">
    <name type="scientific">Bacillus suaedaesalsae</name>
    <dbReference type="NCBI Taxonomy" id="2810349"/>
    <lineage>
        <taxon>Bacteria</taxon>
        <taxon>Bacillati</taxon>
        <taxon>Bacillota</taxon>
        <taxon>Bacilli</taxon>
        <taxon>Bacillales</taxon>
        <taxon>Bacillaceae</taxon>
        <taxon>Bacillus</taxon>
    </lineage>
</organism>
<keyword evidence="2" id="KW-1185">Reference proteome</keyword>
<proteinExistence type="predicted"/>
<dbReference type="EMBL" id="JAFELM010000031">
    <property type="protein sequence ID" value="MBM6618462.1"/>
    <property type="molecule type" value="Genomic_DNA"/>
</dbReference>
<name>A0ABS2DJ79_9BACI</name>
<evidence type="ECO:0000313" key="1">
    <source>
        <dbReference type="EMBL" id="MBM6618462.1"/>
    </source>
</evidence>
<reference evidence="1 2" key="1">
    <citation type="submission" date="2021-02" db="EMBL/GenBank/DDBJ databases">
        <title>Bacillus sp. RD4P76, an endophyte from a halophyte.</title>
        <authorList>
            <person name="Sun J.-Q."/>
        </authorList>
    </citation>
    <scope>NUCLEOTIDE SEQUENCE [LARGE SCALE GENOMIC DNA]</scope>
    <source>
        <strain evidence="1 2">RD4P76</strain>
    </source>
</reference>
<comment type="caution">
    <text evidence="1">The sequence shown here is derived from an EMBL/GenBank/DDBJ whole genome shotgun (WGS) entry which is preliminary data.</text>
</comment>
<evidence type="ECO:0000313" key="2">
    <source>
        <dbReference type="Proteomes" id="UP001518925"/>
    </source>
</evidence>
<dbReference type="Proteomes" id="UP001518925">
    <property type="component" value="Unassembled WGS sequence"/>
</dbReference>
<protein>
    <recommendedName>
        <fullName evidence="3">Flagellar hook-length control protein-like C-terminal domain-containing protein</fullName>
    </recommendedName>
</protein>
<evidence type="ECO:0008006" key="3">
    <source>
        <dbReference type="Google" id="ProtNLM"/>
    </source>
</evidence>
<accession>A0ABS2DJ79</accession>
<sequence length="543" mass="60795">MNPIKIMQSIATSGQLQDVKGVVLKPGQLIHGRVEKLFPNNLALVRLGAMKMTAQLEAAISVMENNWFEVVGTKNGDFQLRVVKYKGNSSSQGNDAMKALLQQFHLPETKQNLQLLQFLLSKNIPFTKDHLTSASTLLKEAKDMTKGLLAIEQLIKKELPLTEGTFKAMVAVQGGKGISSELNQVSTVLNRSTIPNSESITQLKDMISKLQGELTQEQTRNSISELVKVWGSNTGSIKDSSFQLLQQLGVFPKSASINSSIQEMAKLLKLDRGDATNLDSFAKQAVMATSTQDINKIGKIMNELLQRQNNDKIERFSLLKQVIEQTVQKPVNFENSHEVKNMMKQMISSLGLEYEKSLEGVKAETVPLEKLDSLKPLLMRAINELGVPGKELEPLLHKLTGIQLQSHESNSPMQQIMMHIPLSLGTKQTELTLQWNGRKDKEGKIDPGYCRVLFYLDLQHIEETIIDMHVQNRIVSITLMNDSTGLDGIVSTFEDVLKEQLAEMNYKLSTVRVVSQMEKRESFKQELSHSINHDSYQGVDLKI</sequence>
<dbReference type="RefSeq" id="WP_204203810.1">
    <property type="nucleotide sequence ID" value="NZ_JAFELM010000031.1"/>
</dbReference>